<evidence type="ECO:0000313" key="4">
    <source>
        <dbReference type="Proteomes" id="UP000193642"/>
    </source>
</evidence>
<gene>
    <name evidence="3" type="ORF">BCR33DRAFT_713241</name>
</gene>
<feature type="non-terminal residue" evidence="3">
    <location>
        <position position="117"/>
    </location>
</feature>
<organism evidence="3 4">
    <name type="scientific">Rhizoclosmatium globosum</name>
    <dbReference type="NCBI Taxonomy" id="329046"/>
    <lineage>
        <taxon>Eukaryota</taxon>
        <taxon>Fungi</taxon>
        <taxon>Fungi incertae sedis</taxon>
        <taxon>Chytridiomycota</taxon>
        <taxon>Chytridiomycota incertae sedis</taxon>
        <taxon>Chytridiomycetes</taxon>
        <taxon>Chytridiales</taxon>
        <taxon>Chytriomycetaceae</taxon>
        <taxon>Rhizoclosmatium</taxon>
    </lineage>
</organism>
<dbReference type="InterPro" id="IPR019317">
    <property type="entry name" value="BRI3"/>
</dbReference>
<feature type="region of interest" description="Disordered" evidence="1">
    <location>
        <begin position="1"/>
        <end position="25"/>
    </location>
</feature>
<proteinExistence type="predicted"/>
<dbReference type="Pfam" id="PF10164">
    <property type="entry name" value="BRI3"/>
    <property type="match status" value="1"/>
</dbReference>
<accession>A0A1Y2CTQ4</accession>
<dbReference type="EMBL" id="MCGO01000007">
    <property type="protein sequence ID" value="ORY50438.1"/>
    <property type="molecule type" value="Genomic_DNA"/>
</dbReference>
<dbReference type="OrthoDB" id="2564984at2759"/>
<keyword evidence="2" id="KW-0812">Transmembrane</keyword>
<reference evidence="3 4" key="1">
    <citation type="submission" date="2016-07" db="EMBL/GenBank/DDBJ databases">
        <title>Pervasive Adenine N6-methylation of Active Genes in Fungi.</title>
        <authorList>
            <consortium name="DOE Joint Genome Institute"/>
            <person name="Mondo S.J."/>
            <person name="Dannebaum R.O."/>
            <person name="Kuo R.C."/>
            <person name="Labutti K."/>
            <person name="Haridas S."/>
            <person name="Kuo A."/>
            <person name="Salamov A."/>
            <person name="Ahrendt S.R."/>
            <person name="Lipzen A."/>
            <person name="Sullivan W."/>
            <person name="Andreopoulos W.B."/>
            <person name="Clum A."/>
            <person name="Lindquist E."/>
            <person name="Daum C."/>
            <person name="Ramamoorthy G.K."/>
            <person name="Gryganskyi A."/>
            <person name="Culley D."/>
            <person name="Magnuson J.K."/>
            <person name="James T.Y."/>
            <person name="O'Malley M.A."/>
            <person name="Stajich J.E."/>
            <person name="Spatafora J.W."/>
            <person name="Visel A."/>
            <person name="Grigoriev I.V."/>
        </authorList>
    </citation>
    <scope>NUCLEOTIDE SEQUENCE [LARGE SCALE GENOMIC DNA]</scope>
    <source>
        <strain evidence="3 4">JEL800</strain>
    </source>
</reference>
<protein>
    <submittedName>
        <fullName evidence="3">Uncharacterized protein</fullName>
    </submittedName>
</protein>
<keyword evidence="2" id="KW-0472">Membrane</keyword>
<feature type="transmembrane region" description="Helical" evidence="2">
    <location>
        <begin position="54"/>
        <end position="72"/>
    </location>
</feature>
<keyword evidence="4" id="KW-1185">Reference proteome</keyword>
<dbReference type="Proteomes" id="UP000193642">
    <property type="component" value="Unassembled WGS sequence"/>
</dbReference>
<dbReference type="AlphaFoldDB" id="A0A1Y2CTQ4"/>
<comment type="caution">
    <text evidence="3">The sequence shown here is derived from an EMBL/GenBank/DDBJ whole genome shotgun (WGS) entry which is preliminary data.</text>
</comment>
<sequence length="117" mass="12869">MSTLDGQTINLPYGDPPPYPAASDSGSDAVLLAEQLPIPVQNCRHSWGEPYFSVSAYVVGILCFPCGLLCCFRMKDKKCSKCGEVVDADYVERQGDDHAYRMGLQLEHGKLHKQMGT</sequence>
<keyword evidence="2" id="KW-1133">Transmembrane helix</keyword>
<evidence type="ECO:0000256" key="1">
    <source>
        <dbReference type="SAM" id="MobiDB-lite"/>
    </source>
</evidence>
<name>A0A1Y2CTQ4_9FUNG</name>
<evidence type="ECO:0000256" key="2">
    <source>
        <dbReference type="SAM" id="Phobius"/>
    </source>
</evidence>
<evidence type="ECO:0000313" key="3">
    <source>
        <dbReference type="EMBL" id="ORY50438.1"/>
    </source>
</evidence>
<feature type="compositionally biased region" description="Polar residues" evidence="1">
    <location>
        <begin position="1"/>
        <end position="10"/>
    </location>
</feature>